<dbReference type="RefSeq" id="WP_106587064.1">
    <property type="nucleotide sequence ID" value="NZ_PYGA01000045.1"/>
</dbReference>
<gene>
    <name evidence="1" type="ORF">CLV63_1458</name>
</gene>
<protein>
    <submittedName>
        <fullName evidence="1">CRISPR-associated Cse1 family protein</fullName>
    </submittedName>
</protein>
<organism evidence="1 2">
    <name type="scientific">Murinocardiopsis flavida</name>
    <dbReference type="NCBI Taxonomy" id="645275"/>
    <lineage>
        <taxon>Bacteria</taxon>
        <taxon>Bacillati</taxon>
        <taxon>Actinomycetota</taxon>
        <taxon>Actinomycetes</taxon>
        <taxon>Streptosporangiales</taxon>
        <taxon>Nocardiopsidaceae</taxon>
        <taxon>Murinocardiopsis</taxon>
    </lineage>
</organism>
<accession>A0A2P8CA89</accession>
<dbReference type="InterPro" id="IPR013381">
    <property type="entry name" value="CRISPR-assoc_prot_Cse1"/>
</dbReference>
<dbReference type="EMBL" id="PYGA01000045">
    <property type="protein sequence ID" value="PSK81887.1"/>
    <property type="molecule type" value="Genomic_DNA"/>
</dbReference>
<reference evidence="1 2" key="1">
    <citation type="submission" date="2018-03" db="EMBL/GenBank/DDBJ databases">
        <title>Genomic Encyclopedia of Archaeal and Bacterial Type Strains, Phase II (KMG-II): from individual species to whole genera.</title>
        <authorList>
            <person name="Goeker M."/>
        </authorList>
    </citation>
    <scope>NUCLEOTIDE SEQUENCE [LARGE SCALE GENOMIC DNA]</scope>
    <source>
        <strain evidence="1 2">DSM 45312</strain>
    </source>
</reference>
<dbReference type="AlphaFoldDB" id="A0A2P8CA89"/>
<sequence length="518" mass="58250">MSSPSYLLTREPWIPVRWRDSTAEHPPAVGLTDLFLRAHDITDVSLPLPPAAAGLMRLLYVMAAEITGLNAVHVRNDWLDERDRKLEDGRFSEDRVHAYFDAASRSFDLFGGTDNRPFLQDRRLIEECVDSKGNPVTSGVNKLVWGRAAGNTQMWLSHDTDTHPRAVPAGEAAWHLIAWLYYGPSGMSTPRVVGATSARNTTAGPLRSTISYHPVGANLFETLILGIPHLDTPRDQTPAPWDVPLAQDPLGTPEPPTGLTRSLTGRFRHALLLTPAPDGRSVTDARITWAWRQPQGDARDPYLLYQANKKGEQYARRADADRAIWRDIDALVRKNPGDSDERRPDIIDDLNELYDSASYAARADRVRVRAFGFDQDGQARDRQYFTAVTPPVLAYLEERNPELSGRIKQTRKHAEQVGRNLTKALVRAWRDVTGSGEVKAPWSGTGEARYWSAAERRFWQLAAAVETPARIRNEFIRIALDAYEKATAAYTHDPRHVTAIENSRTQILTGWQREQEQE</sequence>
<evidence type="ECO:0000313" key="2">
    <source>
        <dbReference type="Proteomes" id="UP000240542"/>
    </source>
</evidence>
<dbReference type="NCBIfam" id="TIGR02547">
    <property type="entry name" value="casA_cse1"/>
    <property type="match status" value="1"/>
</dbReference>
<dbReference type="Gene3D" id="1.10.132.100">
    <property type="match status" value="1"/>
</dbReference>
<evidence type="ECO:0000313" key="1">
    <source>
        <dbReference type="EMBL" id="PSK81887.1"/>
    </source>
</evidence>
<name>A0A2P8CA89_9ACTN</name>
<dbReference type="Pfam" id="PF09481">
    <property type="entry name" value="CRISPR_Cse1"/>
    <property type="match status" value="1"/>
</dbReference>
<dbReference type="Proteomes" id="UP000240542">
    <property type="component" value="Unassembled WGS sequence"/>
</dbReference>
<comment type="caution">
    <text evidence="1">The sequence shown here is derived from an EMBL/GenBank/DDBJ whole genome shotgun (WGS) entry which is preliminary data.</text>
</comment>
<proteinExistence type="predicted"/>
<keyword evidence="2" id="KW-1185">Reference proteome</keyword>
<dbReference type="OrthoDB" id="3187690at2"/>